<dbReference type="RefSeq" id="XP_008562005.1">
    <property type="nucleotide sequence ID" value="XM_008563783.1"/>
</dbReference>
<dbReference type="InterPro" id="IPR036396">
    <property type="entry name" value="Cyt_P450_sf"/>
</dbReference>
<dbReference type="PANTHER" id="PTHR24291">
    <property type="entry name" value="CYTOCHROME P450 FAMILY 4"/>
    <property type="match status" value="1"/>
</dbReference>
<evidence type="ECO:0000256" key="2">
    <source>
        <dbReference type="SAM" id="Phobius"/>
    </source>
</evidence>
<keyword evidence="2" id="KW-1133">Transmembrane helix</keyword>
<proteinExistence type="inferred from homology"/>
<feature type="non-terminal residue" evidence="5">
    <location>
        <position position="214"/>
    </location>
</feature>
<comment type="similarity">
    <text evidence="1">Belongs to the cytochrome P450 family.</text>
</comment>
<dbReference type="Proteomes" id="UP000694923">
    <property type="component" value="Unplaced"/>
</dbReference>
<dbReference type="Pfam" id="PF00067">
    <property type="entry name" value="p450"/>
    <property type="match status" value="1"/>
</dbReference>
<dbReference type="InterPro" id="IPR050196">
    <property type="entry name" value="Cytochrome_P450_Monoox"/>
</dbReference>
<accession>A0ABM0Q0W4</accession>
<evidence type="ECO:0000256" key="3">
    <source>
        <dbReference type="SAM" id="SignalP"/>
    </source>
</evidence>
<evidence type="ECO:0000313" key="5">
    <source>
        <dbReference type="RefSeq" id="XP_008562005.1"/>
    </source>
</evidence>
<feature type="signal peptide" evidence="3">
    <location>
        <begin position="1"/>
        <end position="16"/>
    </location>
</feature>
<dbReference type="PANTHER" id="PTHR24291:SF198">
    <property type="entry name" value="CYTOCHROME P450 4F3"/>
    <property type="match status" value="1"/>
</dbReference>
<name>A0ABM0Q0W4_GALVR</name>
<gene>
    <name evidence="5" type="primary">LOC103582100</name>
</gene>
<keyword evidence="3" id="KW-0732">Signal</keyword>
<protein>
    <submittedName>
        <fullName evidence="5">Cytochrome P450 4F11-like</fullName>
    </submittedName>
</protein>
<keyword evidence="2" id="KW-0472">Membrane</keyword>
<keyword evidence="2" id="KW-0812">Transmembrane</keyword>
<evidence type="ECO:0000256" key="1">
    <source>
        <dbReference type="ARBA" id="ARBA00010617"/>
    </source>
</evidence>
<dbReference type="Gene3D" id="1.10.630.10">
    <property type="entry name" value="Cytochrome P450"/>
    <property type="match status" value="1"/>
</dbReference>
<sequence length="214" mass="24512">MPQLSLSWLGLGPVSASPWLLLLLVGATWLLARVLSWTYTFYDNSRRLQCFPQPPKRNWFWGHLGLVQPTEQGMRDLTQGMRELTQLVSTYPQGFLSWMGPIFPIVSLCHPDIIRSVISASALWSVHWLWVGPWHVVVCISHPTYIKPMLFAPAAIAPKDMTLYGFLKPWLGDGLLLSAGDKWSRHRRLLTPAFHFNILKPYVKIFNHSVNVMH</sequence>
<dbReference type="GeneID" id="103582100"/>
<reference evidence="5" key="1">
    <citation type="submission" date="2025-08" db="UniProtKB">
        <authorList>
            <consortium name="RefSeq"/>
        </authorList>
    </citation>
    <scope>IDENTIFICATION</scope>
</reference>
<feature type="chain" id="PRO_5045034876" evidence="3">
    <location>
        <begin position="17"/>
        <end position="214"/>
    </location>
</feature>
<organism evidence="4 5">
    <name type="scientific">Galeopterus variegatus</name>
    <name type="common">Malayan flying lemur</name>
    <name type="synonym">Cynocephalus variegatus</name>
    <dbReference type="NCBI Taxonomy" id="482537"/>
    <lineage>
        <taxon>Eukaryota</taxon>
        <taxon>Metazoa</taxon>
        <taxon>Chordata</taxon>
        <taxon>Craniata</taxon>
        <taxon>Vertebrata</taxon>
        <taxon>Euteleostomi</taxon>
        <taxon>Mammalia</taxon>
        <taxon>Eutheria</taxon>
        <taxon>Euarchontoglires</taxon>
        <taxon>Dermoptera</taxon>
        <taxon>Cynocephalidae</taxon>
        <taxon>Galeopterus</taxon>
    </lineage>
</organism>
<evidence type="ECO:0000313" key="4">
    <source>
        <dbReference type="Proteomes" id="UP000694923"/>
    </source>
</evidence>
<feature type="transmembrane region" description="Helical" evidence="2">
    <location>
        <begin position="20"/>
        <end position="42"/>
    </location>
</feature>
<dbReference type="SUPFAM" id="SSF48264">
    <property type="entry name" value="Cytochrome P450"/>
    <property type="match status" value="1"/>
</dbReference>
<keyword evidence="4" id="KW-1185">Reference proteome</keyword>
<dbReference type="InterPro" id="IPR001128">
    <property type="entry name" value="Cyt_P450"/>
</dbReference>